<evidence type="ECO:0000256" key="16">
    <source>
        <dbReference type="ARBA" id="ARBA00049209"/>
    </source>
</evidence>
<feature type="binding site" evidence="18">
    <location>
        <begin position="65"/>
        <end position="69"/>
    </location>
    <ligand>
        <name>(6S)-NADPHX</name>
        <dbReference type="ChEBI" id="CHEBI:64076"/>
    </ligand>
</feature>
<dbReference type="Pfam" id="PF03853">
    <property type="entry name" value="YjeF_N"/>
    <property type="match status" value="1"/>
</dbReference>
<dbReference type="AlphaFoldDB" id="A0A437H1A3"/>
<comment type="similarity">
    <text evidence="3 19">In the N-terminal section; belongs to the NnrE/AIBP family.</text>
</comment>
<sequence>MIFAAADQVLTVSQMVAAEERLMTAGTDVHELMQRAGRGAAKYVWRTSAGARQGYGVTVLCGPGNNGGDGYVIAEAIRERGGTVQVVAARDPGTDAAKRAASLYRGPIVGAVHARGGILVDCLFGSGLNRPLSDEFEALLSGLAARHDRAIAIDVPSGIDSDTGALLAGKLPHYALCIALGAWKRAHFLMPAMACWDLARLVDIGAARDVASAIAVGKPVLSAPARDAHKYRRGLVVVIGGAMPGAALLASRAAAHCGAGYVKLVARDVAGAPDWLVAHETGDGDLAAALADDRIAALLVGPGLGRDDNARARLNAGLESGRHLVIDADGLMLLEAPAHTSLSGAILTPHYGEMLWLERHFGLATDAAKPARALALAEATGAVVVAKGPDTVIAGPGGQLSFASSAPSWLSVAGTGDVLAGLCAARLAVTVDAWTAANEAVWLHAEAARRAGPAFHAGDLADAIRPALESCL</sequence>
<feature type="binding site" evidence="17">
    <location>
        <position position="246"/>
    </location>
    <ligand>
        <name>(6S)-NADPHX</name>
        <dbReference type="ChEBI" id="CHEBI:64076"/>
    </ligand>
</feature>
<keyword evidence="13" id="KW-0511">Multifunctional enzyme</keyword>
<evidence type="ECO:0000256" key="14">
    <source>
        <dbReference type="ARBA" id="ARBA00025153"/>
    </source>
</evidence>
<evidence type="ECO:0000259" key="20">
    <source>
        <dbReference type="PROSITE" id="PS51383"/>
    </source>
</evidence>
<comment type="cofactor">
    <cofactor evidence="18 19">
        <name>K(+)</name>
        <dbReference type="ChEBI" id="CHEBI:29103"/>
    </cofactor>
    <text evidence="18 19">Binds 1 potassium ion per subunit.</text>
</comment>
<name>A0A437H1A3_9SPHN</name>
<evidence type="ECO:0000256" key="11">
    <source>
        <dbReference type="ARBA" id="ARBA00023235"/>
    </source>
</evidence>
<dbReference type="GO" id="GO:0052855">
    <property type="term" value="F:ADP-dependent NAD(P)H-hydrate dehydratase activity"/>
    <property type="evidence" value="ECO:0007669"/>
    <property type="project" value="UniProtKB-UniRule"/>
</dbReference>
<comment type="function">
    <text evidence="17">Catalyzes the dehydration of the S-form of NAD(P)HX at the expense of ADP, which is converted to AMP. Together with NAD(P)HX epimerase, which catalyzes the epimerization of the S- and R-forms, the enzyme allows the repair of both epimers of NAD(P)HX, a damaged form of NAD(P)H that is a result of enzymatic or heat-dependent hydration.</text>
</comment>
<feature type="binding site" evidence="17">
    <location>
        <position position="350"/>
    </location>
    <ligand>
        <name>(6S)-NADPHX</name>
        <dbReference type="ChEBI" id="CHEBI:64076"/>
    </ligand>
</feature>
<dbReference type="GO" id="GO:0046496">
    <property type="term" value="P:nicotinamide nucleotide metabolic process"/>
    <property type="evidence" value="ECO:0007669"/>
    <property type="project" value="UniProtKB-UniRule"/>
</dbReference>
<comment type="cofactor">
    <cofactor evidence="17">
        <name>Mg(2+)</name>
        <dbReference type="ChEBI" id="CHEBI:18420"/>
    </cofactor>
</comment>
<feature type="binding site" evidence="17">
    <location>
        <begin position="387"/>
        <end position="391"/>
    </location>
    <ligand>
        <name>AMP</name>
        <dbReference type="ChEBI" id="CHEBI:456215"/>
    </ligand>
</feature>
<dbReference type="EMBL" id="RXOL01000001">
    <property type="protein sequence ID" value="RVQ69437.1"/>
    <property type="molecule type" value="Genomic_DNA"/>
</dbReference>
<evidence type="ECO:0000256" key="13">
    <source>
        <dbReference type="ARBA" id="ARBA00023268"/>
    </source>
</evidence>
<reference evidence="22 23" key="1">
    <citation type="submission" date="2018-12" db="EMBL/GenBank/DDBJ databases">
        <title>Croceicoccus ponticola sp. nov., a lipolytic bacterium isolated from seawater.</title>
        <authorList>
            <person name="Yoon J.-H."/>
        </authorList>
    </citation>
    <scope>NUCLEOTIDE SEQUENCE [LARGE SCALE GENOMIC DNA]</scope>
    <source>
        <strain evidence="22 23">GM-16</strain>
    </source>
</reference>
<comment type="caution">
    <text evidence="18">Lacks conserved residue(s) required for the propagation of feature annotation.</text>
</comment>
<evidence type="ECO:0000313" key="22">
    <source>
        <dbReference type="EMBL" id="RVQ69437.1"/>
    </source>
</evidence>
<comment type="catalytic activity">
    <reaction evidence="16 17 19">
        <text>(6S)-NADPHX + ADP = AMP + phosphate + NADPH + H(+)</text>
        <dbReference type="Rhea" id="RHEA:32235"/>
        <dbReference type="ChEBI" id="CHEBI:15378"/>
        <dbReference type="ChEBI" id="CHEBI:43474"/>
        <dbReference type="ChEBI" id="CHEBI:57783"/>
        <dbReference type="ChEBI" id="CHEBI:64076"/>
        <dbReference type="ChEBI" id="CHEBI:456215"/>
        <dbReference type="ChEBI" id="CHEBI:456216"/>
        <dbReference type="EC" id="4.2.1.136"/>
    </reaction>
</comment>
<dbReference type="Gene3D" id="3.40.50.10260">
    <property type="entry name" value="YjeF N-terminal domain"/>
    <property type="match status" value="1"/>
</dbReference>
<dbReference type="GO" id="GO:0046872">
    <property type="term" value="F:metal ion binding"/>
    <property type="evidence" value="ECO:0007669"/>
    <property type="project" value="UniProtKB-UniRule"/>
</dbReference>
<comment type="catalytic activity">
    <reaction evidence="15 17 19">
        <text>(6S)-NADHX + ADP = AMP + phosphate + NADH + H(+)</text>
        <dbReference type="Rhea" id="RHEA:32223"/>
        <dbReference type="ChEBI" id="CHEBI:15378"/>
        <dbReference type="ChEBI" id="CHEBI:43474"/>
        <dbReference type="ChEBI" id="CHEBI:57945"/>
        <dbReference type="ChEBI" id="CHEBI:64074"/>
        <dbReference type="ChEBI" id="CHEBI:456215"/>
        <dbReference type="ChEBI" id="CHEBI:456216"/>
        <dbReference type="EC" id="4.2.1.136"/>
    </reaction>
</comment>
<keyword evidence="12 17" id="KW-0456">Lyase</keyword>
<evidence type="ECO:0000256" key="10">
    <source>
        <dbReference type="ARBA" id="ARBA00023027"/>
    </source>
</evidence>
<dbReference type="PROSITE" id="PS51385">
    <property type="entry name" value="YJEF_N"/>
    <property type="match status" value="1"/>
</dbReference>
<keyword evidence="6 17" id="KW-0547">Nucleotide-binding</keyword>
<feature type="binding site" evidence="17">
    <location>
        <position position="303"/>
    </location>
    <ligand>
        <name>(6S)-NADPHX</name>
        <dbReference type="ChEBI" id="CHEBI:64076"/>
    </ligand>
</feature>
<dbReference type="NCBIfam" id="TIGR00196">
    <property type="entry name" value="yjeF_cterm"/>
    <property type="match status" value="1"/>
</dbReference>
<dbReference type="EC" id="4.2.1.136" evidence="19"/>
<comment type="function">
    <text evidence="18">Catalyzes the epimerization of the S- and R-forms of NAD(P)HX, a damaged form of NAD(P)H that is a result of enzymatic or heat-dependent hydration. This is a prerequisite for the S-specific NAD(P)H-hydrate dehydratase to allow the repair of both epimers of NAD(P)HX.</text>
</comment>
<evidence type="ECO:0000256" key="19">
    <source>
        <dbReference type="PIRNR" id="PIRNR017184"/>
    </source>
</evidence>
<dbReference type="CDD" id="cd01171">
    <property type="entry name" value="YXKO-related"/>
    <property type="match status" value="1"/>
</dbReference>
<feature type="binding site" evidence="18">
    <location>
        <position position="66"/>
    </location>
    <ligand>
        <name>K(+)</name>
        <dbReference type="ChEBI" id="CHEBI:29103"/>
    </ligand>
</feature>
<feature type="domain" description="YjeF N-terminal" evidence="21">
    <location>
        <begin position="15"/>
        <end position="212"/>
    </location>
</feature>
<keyword evidence="7 17" id="KW-0067">ATP-binding</keyword>
<dbReference type="InterPro" id="IPR030677">
    <property type="entry name" value="Nnr"/>
</dbReference>
<dbReference type="Proteomes" id="UP000283003">
    <property type="component" value="Unassembled WGS sequence"/>
</dbReference>
<comment type="catalytic activity">
    <reaction evidence="2 18 19">
        <text>(6R)-NADPHX = (6S)-NADPHX</text>
        <dbReference type="Rhea" id="RHEA:32227"/>
        <dbReference type="ChEBI" id="CHEBI:64076"/>
        <dbReference type="ChEBI" id="CHEBI:64077"/>
        <dbReference type="EC" id="5.1.99.6"/>
    </reaction>
</comment>
<dbReference type="InterPro" id="IPR004443">
    <property type="entry name" value="YjeF_N_dom"/>
</dbReference>
<comment type="catalytic activity">
    <reaction evidence="1 18 19">
        <text>(6R)-NADHX = (6S)-NADHX</text>
        <dbReference type="Rhea" id="RHEA:32215"/>
        <dbReference type="ChEBI" id="CHEBI:64074"/>
        <dbReference type="ChEBI" id="CHEBI:64075"/>
        <dbReference type="EC" id="5.1.99.6"/>
    </reaction>
</comment>
<dbReference type="HAMAP" id="MF_01965">
    <property type="entry name" value="NADHX_dehydratase"/>
    <property type="match status" value="1"/>
</dbReference>
<feature type="binding site" evidence="17">
    <location>
        <position position="416"/>
    </location>
    <ligand>
        <name>AMP</name>
        <dbReference type="ChEBI" id="CHEBI:456215"/>
    </ligand>
</feature>
<dbReference type="Pfam" id="PF01256">
    <property type="entry name" value="Carb_kinase"/>
    <property type="match status" value="1"/>
</dbReference>
<evidence type="ECO:0000256" key="9">
    <source>
        <dbReference type="ARBA" id="ARBA00022958"/>
    </source>
</evidence>
<keyword evidence="9 18" id="KW-0630">Potassium</keyword>
<evidence type="ECO:0000256" key="6">
    <source>
        <dbReference type="ARBA" id="ARBA00022741"/>
    </source>
</evidence>
<dbReference type="Gene3D" id="3.40.1190.20">
    <property type="match status" value="1"/>
</dbReference>
<evidence type="ECO:0000256" key="15">
    <source>
        <dbReference type="ARBA" id="ARBA00048238"/>
    </source>
</evidence>
<dbReference type="GO" id="GO:0005524">
    <property type="term" value="F:ATP binding"/>
    <property type="evidence" value="ECO:0007669"/>
    <property type="project" value="UniProtKB-UniRule"/>
</dbReference>
<comment type="caution">
    <text evidence="22">The sequence shown here is derived from an EMBL/GenBank/DDBJ whole genome shotgun (WGS) entry which is preliminary data.</text>
</comment>
<dbReference type="InterPro" id="IPR000631">
    <property type="entry name" value="CARKD"/>
</dbReference>
<dbReference type="PANTHER" id="PTHR12592">
    <property type="entry name" value="ATP-DEPENDENT (S)-NAD(P)H-HYDRATE DEHYDRATASE FAMILY MEMBER"/>
    <property type="match status" value="1"/>
</dbReference>
<dbReference type="RefSeq" id="WP_127611628.1">
    <property type="nucleotide sequence ID" value="NZ_RXOL01000001.1"/>
</dbReference>
<feature type="binding site" evidence="17">
    <location>
        <position position="417"/>
    </location>
    <ligand>
        <name>(6S)-NADPHX</name>
        <dbReference type="ChEBI" id="CHEBI:64076"/>
    </ligand>
</feature>
<keyword evidence="10 17" id="KW-0520">NAD</keyword>
<feature type="binding site" evidence="18">
    <location>
        <position position="121"/>
    </location>
    <ligand>
        <name>K(+)</name>
        <dbReference type="ChEBI" id="CHEBI:29103"/>
    </ligand>
</feature>
<keyword evidence="8 17" id="KW-0521">NADP</keyword>
<gene>
    <name evidence="18" type="primary">nnrE</name>
    <name evidence="17" type="synonym">nnrD</name>
    <name evidence="22" type="ORF">EKN06_04480</name>
</gene>
<evidence type="ECO:0000256" key="8">
    <source>
        <dbReference type="ARBA" id="ARBA00022857"/>
    </source>
</evidence>
<feature type="binding site" evidence="18">
    <location>
        <begin position="125"/>
        <end position="131"/>
    </location>
    <ligand>
        <name>(6S)-NADPHX</name>
        <dbReference type="ChEBI" id="CHEBI:64076"/>
    </ligand>
</feature>
<feature type="binding site" evidence="18">
    <location>
        <position position="157"/>
    </location>
    <ligand>
        <name>K(+)</name>
        <dbReference type="ChEBI" id="CHEBI:29103"/>
    </ligand>
</feature>
<dbReference type="PANTHER" id="PTHR12592:SF0">
    <property type="entry name" value="ATP-DEPENDENT (S)-NAD(P)H-HYDRATE DEHYDRATASE"/>
    <property type="match status" value="1"/>
</dbReference>
<dbReference type="PROSITE" id="PS51383">
    <property type="entry name" value="YJEF_C_3"/>
    <property type="match status" value="1"/>
</dbReference>
<evidence type="ECO:0000256" key="2">
    <source>
        <dbReference type="ARBA" id="ARBA00000909"/>
    </source>
</evidence>
<evidence type="ECO:0000256" key="12">
    <source>
        <dbReference type="ARBA" id="ARBA00023239"/>
    </source>
</evidence>
<accession>A0A437H1A3</accession>
<evidence type="ECO:0000256" key="4">
    <source>
        <dbReference type="ARBA" id="ARBA00009524"/>
    </source>
</evidence>
<dbReference type="SUPFAM" id="SSF53613">
    <property type="entry name" value="Ribokinase-like"/>
    <property type="match status" value="1"/>
</dbReference>
<dbReference type="PIRSF" id="PIRSF017184">
    <property type="entry name" value="Nnr"/>
    <property type="match status" value="1"/>
</dbReference>
<evidence type="ECO:0000256" key="18">
    <source>
        <dbReference type="HAMAP-Rule" id="MF_01966"/>
    </source>
</evidence>
<dbReference type="HAMAP" id="MF_01966">
    <property type="entry name" value="NADHX_epimerase"/>
    <property type="match status" value="1"/>
</dbReference>
<evidence type="ECO:0000256" key="7">
    <source>
        <dbReference type="ARBA" id="ARBA00022840"/>
    </source>
</evidence>
<evidence type="ECO:0000313" key="23">
    <source>
        <dbReference type="Proteomes" id="UP000283003"/>
    </source>
</evidence>
<evidence type="ECO:0000256" key="17">
    <source>
        <dbReference type="HAMAP-Rule" id="MF_01965"/>
    </source>
</evidence>
<dbReference type="OrthoDB" id="9806925at2"/>
<comment type="function">
    <text evidence="14 19">Bifunctional enzyme that catalyzes the epimerization of the S- and R-forms of NAD(P)HX and the dehydration of the S-form of NAD(P)HX at the expense of ADP, which is converted to AMP. This allows the repair of both epimers of NAD(P)HX, a damaged form of NAD(P)H that is a result of enzymatic or heat-dependent hydration.</text>
</comment>
<keyword evidence="5 18" id="KW-0479">Metal-binding</keyword>
<protein>
    <recommendedName>
        <fullName evidence="19">Bifunctional NAD(P)H-hydrate repair enzyme</fullName>
    </recommendedName>
    <alternativeName>
        <fullName evidence="19">Nicotinamide nucleotide repair protein</fullName>
    </alternativeName>
    <domain>
        <recommendedName>
            <fullName evidence="19">ADP-dependent (S)-NAD(P)H-hydrate dehydratase</fullName>
            <ecNumber evidence="19">4.2.1.136</ecNumber>
        </recommendedName>
        <alternativeName>
            <fullName evidence="19">ADP-dependent NAD(P)HX dehydratase</fullName>
        </alternativeName>
    </domain>
    <domain>
        <recommendedName>
            <fullName evidence="19">NAD(P)H-hydrate epimerase</fullName>
            <ecNumber evidence="19">5.1.99.6</ecNumber>
        </recommendedName>
    </domain>
</protein>
<proteinExistence type="inferred from homology"/>
<dbReference type="InterPro" id="IPR029056">
    <property type="entry name" value="Ribokinase-like"/>
</dbReference>
<dbReference type="EC" id="5.1.99.6" evidence="19"/>
<evidence type="ECO:0000256" key="3">
    <source>
        <dbReference type="ARBA" id="ARBA00006001"/>
    </source>
</evidence>
<keyword evidence="11 18" id="KW-0413">Isomerase</keyword>
<evidence type="ECO:0000256" key="1">
    <source>
        <dbReference type="ARBA" id="ARBA00000013"/>
    </source>
</evidence>
<evidence type="ECO:0000256" key="5">
    <source>
        <dbReference type="ARBA" id="ARBA00022723"/>
    </source>
</evidence>
<dbReference type="GO" id="GO:0110051">
    <property type="term" value="P:metabolite repair"/>
    <property type="evidence" value="ECO:0007669"/>
    <property type="project" value="TreeGrafter"/>
</dbReference>
<comment type="similarity">
    <text evidence="4 19">In the C-terminal section; belongs to the NnrD/CARKD family.</text>
</comment>
<comment type="subunit">
    <text evidence="17">Homotetramer.</text>
</comment>
<dbReference type="SUPFAM" id="SSF64153">
    <property type="entry name" value="YjeF N-terminal domain-like"/>
    <property type="match status" value="1"/>
</dbReference>
<dbReference type="GO" id="GO:0052856">
    <property type="term" value="F:NAD(P)HX epimerase activity"/>
    <property type="evidence" value="ECO:0007669"/>
    <property type="project" value="UniProtKB-UniRule"/>
</dbReference>
<evidence type="ECO:0000259" key="21">
    <source>
        <dbReference type="PROSITE" id="PS51385"/>
    </source>
</evidence>
<comment type="similarity">
    <text evidence="17">Belongs to the NnrD/CARKD family.</text>
</comment>
<organism evidence="22 23">
    <name type="scientific">Croceicoccus ponticola</name>
    <dbReference type="NCBI Taxonomy" id="2217664"/>
    <lineage>
        <taxon>Bacteria</taxon>
        <taxon>Pseudomonadati</taxon>
        <taxon>Pseudomonadota</taxon>
        <taxon>Alphaproteobacteria</taxon>
        <taxon>Sphingomonadales</taxon>
        <taxon>Erythrobacteraceae</taxon>
        <taxon>Croceicoccus</taxon>
    </lineage>
</organism>
<comment type="similarity">
    <text evidence="18">Belongs to the NnrE/AIBP family.</text>
</comment>
<feature type="binding site" evidence="18">
    <location>
        <position position="154"/>
    </location>
    <ligand>
        <name>(6S)-NADPHX</name>
        <dbReference type="ChEBI" id="CHEBI:64076"/>
    </ligand>
</feature>
<feature type="domain" description="YjeF C-terminal" evidence="20">
    <location>
        <begin position="213"/>
        <end position="471"/>
    </location>
</feature>
<keyword evidence="23" id="KW-1185">Reference proteome</keyword>
<dbReference type="NCBIfam" id="TIGR00197">
    <property type="entry name" value="yjeF_nterm"/>
    <property type="match status" value="1"/>
</dbReference>
<dbReference type="InterPro" id="IPR036652">
    <property type="entry name" value="YjeF_N_dom_sf"/>
</dbReference>